<reference evidence="16" key="1">
    <citation type="submission" date="2025-08" db="UniProtKB">
        <authorList>
            <consortium name="RefSeq"/>
        </authorList>
    </citation>
    <scope>IDENTIFICATION</scope>
    <source>
        <tissue evidence="16">Gonads</tissue>
    </source>
</reference>
<evidence type="ECO:0000256" key="2">
    <source>
        <dbReference type="ARBA" id="ARBA00004922"/>
    </source>
</evidence>
<dbReference type="EC" id="2.4.1.-" evidence="12"/>
<dbReference type="InterPro" id="IPR055270">
    <property type="entry name" value="Glyco_tran_10_C"/>
</dbReference>
<evidence type="ECO:0000256" key="6">
    <source>
        <dbReference type="ARBA" id="ARBA00022692"/>
    </source>
</evidence>
<evidence type="ECO:0000256" key="12">
    <source>
        <dbReference type="RuleBase" id="RU003832"/>
    </source>
</evidence>
<keyword evidence="10 12" id="KW-0472">Membrane</keyword>
<evidence type="ECO:0000256" key="7">
    <source>
        <dbReference type="ARBA" id="ARBA00022968"/>
    </source>
</evidence>
<feature type="transmembrane region" description="Helical" evidence="12">
    <location>
        <begin position="45"/>
        <end position="63"/>
    </location>
</feature>
<dbReference type="UniPathway" id="UPA00378"/>
<keyword evidence="8 12" id="KW-1133">Transmembrane helix</keyword>
<dbReference type="GeneID" id="106155229"/>
<accession>A0A1S3HH46</accession>
<organism evidence="15 16">
    <name type="scientific">Lingula anatina</name>
    <name type="common">Brachiopod</name>
    <name type="synonym">Lingula unguis</name>
    <dbReference type="NCBI Taxonomy" id="7574"/>
    <lineage>
        <taxon>Eukaryota</taxon>
        <taxon>Metazoa</taxon>
        <taxon>Spiralia</taxon>
        <taxon>Lophotrochozoa</taxon>
        <taxon>Brachiopoda</taxon>
        <taxon>Linguliformea</taxon>
        <taxon>Lingulata</taxon>
        <taxon>Lingulida</taxon>
        <taxon>Linguloidea</taxon>
        <taxon>Lingulidae</taxon>
        <taxon>Lingula</taxon>
    </lineage>
</organism>
<dbReference type="Pfam" id="PF17039">
    <property type="entry name" value="Glyco_tran_10_N"/>
    <property type="match status" value="1"/>
</dbReference>
<evidence type="ECO:0000256" key="9">
    <source>
        <dbReference type="ARBA" id="ARBA00023034"/>
    </source>
</evidence>
<keyword evidence="6 12" id="KW-0812">Transmembrane</keyword>
<proteinExistence type="inferred from homology"/>
<keyword evidence="7" id="KW-0735">Signal-anchor</keyword>
<evidence type="ECO:0000259" key="14">
    <source>
        <dbReference type="Pfam" id="PF17039"/>
    </source>
</evidence>
<evidence type="ECO:0000256" key="4">
    <source>
        <dbReference type="ARBA" id="ARBA00022676"/>
    </source>
</evidence>
<keyword evidence="9 12" id="KW-0333">Golgi apparatus</keyword>
<evidence type="ECO:0000313" key="15">
    <source>
        <dbReference type="Proteomes" id="UP000085678"/>
    </source>
</evidence>
<protein>
    <recommendedName>
        <fullName evidence="12">Fucosyltransferase</fullName>
        <ecNumber evidence="12">2.4.1.-</ecNumber>
    </recommendedName>
</protein>
<feature type="domain" description="Fucosyltransferase N-terminal" evidence="14">
    <location>
        <begin position="129"/>
        <end position="239"/>
    </location>
</feature>
<evidence type="ECO:0000259" key="13">
    <source>
        <dbReference type="Pfam" id="PF00852"/>
    </source>
</evidence>
<dbReference type="Proteomes" id="UP000085678">
    <property type="component" value="Unplaced"/>
</dbReference>
<dbReference type="PANTHER" id="PTHR48438:SF1">
    <property type="entry name" value="ALPHA-(1,3)-FUCOSYLTRANSFERASE C-RELATED"/>
    <property type="match status" value="1"/>
</dbReference>
<dbReference type="SUPFAM" id="SSF53756">
    <property type="entry name" value="UDP-Glycosyltransferase/glycogen phosphorylase"/>
    <property type="match status" value="1"/>
</dbReference>
<dbReference type="GO" id="GO:0008417">
    <property type="term" value="F:fucosyltransferase activity"/>
    <property type="evidence" value="ECO:0007669"/>
    <property type="project" value="InterPro"/>
</dbReference>
<dbReference type="Gene3D" id="3.40.50.11660">
    <property type="entry name" value="Glycosyl transferase family 10, C-terminal domain"/>
    <property type="match status" value="1"/>
</dbReference>
<dbReference type="InterPro" id="IPR038577">
    <property type="entry name" value="GT10-like_C_sf"/>
</dbReference>
<dbReference type="KEGG" id="lak:106155229"/>
<dbReference type="FunCoup" id="A0A1S3HH46">
    <property type="interactions" value="38"/>
</dbReference>
<keyword evidence="5 12" id="KW-0808">Transferase</keyword>
<comment type="subcellular location">
    <subcellularLocation>
        <location evidence="1">Golgi apparatus membrane</location>
        <topology evidence="1">Single-pass type II membrane protein</topology>
    </subcellularLocation>
    <subcellularLocation>
        <location evidence="12">Golgi apparatus</location>
        <location evidence="12">Golgi stack membrane</location>
        <topology evidence="12">Single-pass type II membrane protein</topology>
    </subcellularLocation>
</comment>
<keyword evidence="4 12" id="KW-0328">Glycosyltransferase</keyword>
<evidence type="ECO:0000256" key="8">
    <source>
        <dbReference type="ARBA" id="ARBA00022989"/>
    </source>
</evidence>
<dbReference type="Pfam" id="PF00852">
    <property type="entry name" value="Glyco_transf_10"/>
    <property type="match status" value="1"/>
</dbReference>
<dbReference type="FunFam" id="3.40.50.11660:FF:000004">
    <property type="entry name" value="Glycoprotein 3-alpha-L-fucosyltransferase A"/>
    <property type="match status" value="1"/>
</dbReference>
<dbReference type="InterPro" id="IPR031481">
    <property type="entry name" value="Glyco_tran_10_N"/>
</dbReference>
<dbReference type="InParanoid" id="A0A1S3HH46"/>
<evidence type="ECO:0000256" key="1">
    <source>
        <dbReference type="ARBA" id="ARBA00004323"/>
    </source>
</evidence>
<dbReference type="GO" id="GO:0000139">
    <property type="term" value="C:Golgi membrane"/>
    <property type="evidence" value="ECO:0007669"/>
    <property type="project" value="UniProtKB-SubCell"/>
</dbReference>
<evidence type="ECO:0000256" key="11">
    <source>
        <dbReference type="ARBA" id="ARBA00023180"/>
    </source>
</evidence>
<dbReference type="PANTHER" id="PTHR48438">
    <property type="entry name" value="ALPHA-(1,3)-FUCOSYLTRANSFERASE C-RELATED"/>
    <property type="match status" value="1"/>
</dbReference>
<evidence type="ECO:0000313" key="16">
    <source>
        <dbReference type="RefSeq" id="XP_013385408.1"/>
    </source>
</evidence>
<feature type="domain" description="Fucosyltransferase C-terminal" evidence="13">
    <location>
        <begin position="262"/>
        <end position="429"/>
    </location>
</feature>
<comment type="similarity">
    <text evidence="3 12">Belongs to the glycosyltransferase 10 family.</text>
</comment>
<gene>
    <name evidence="16" type="primary">LOC106155229</name>
</gene>
<dbReference type="OrthoDB" id="427096at2759"/>
<dbReference type="InterPro" id="IPR001503">
    <property type="entry name" value="Glyco_trans_10"/>
</dbReference>
<dbReference type="RefSeq" id="XP_013385408.1">
    <property type="nucleotide sequence ID" value="XM_013529954.1"/>
</dbReference>
<name>A0A1S3HH46_LINAN</name>
<dbReference type="GO" id="GO:0032580">
    <property type="term" value="C:Golgi cisterna membrane"/>
    <property type="evidence" value="ECO:0007669"/>
    <property type="project" value="UniProtKB-SubCell"/>
</dbReference>
<evidence type="ECO:0000256" key="10">
    <source>
        <dbReference type="ARBA" id="ARBA00023136"/>
    </source>
</evidence>
<keyword evidence="15" id="KW-1185">Reference proteome</keyword>
<dbReference type="AlphaFoldDB" id="A0A1S3HH46"/>
<comment type="pathway">
    <text evidence="2">Protein modification; protein glycosylation.</text>
</comment>
<evidence type="ECO:0000256" key="5">
    <source>
        <dbReference type="ARBA" id="ARBA00022679"/>
    </source>
</evidence>
<sequence>MCYVQQERNPTERALRKRASDGTCIRTMGLLTRDLRCGRPRRLRLIFNAVIMSACLVPLYLWVNKLFGLPSPPLLQHIATEDSVQQEIPYSVMAETLTWPTPTSRQLSKALVPGSPTKPATLSRTPGSKRKMILYWTPAKKCDYLNLNERPGPTFEDLQCPENNCFWTADRTKVKEADAVLFFQHCIRRVTIPQKNPHGRWILVNHESPCESFNKWSDWDGLFNWTMRYTKNSDIYSPYARVVFSKGEGPGLSKEQALSITKKKTKLVAWMVSHCPTSSRREEYVEELQKYIPVDVYGRCGPLVCARGDARCHELLNNDYKFYLAFENSFAESYVTEKFFYMIPLHIIPVTRSLANYSELGVPPILHIDTRDFKSPKDLAEYLKRLDKDDESYAALLRAKADYKVFDWKHSYCDICRKLNDPSEPTKWYSASEIIKQHGSCFPPTDL</sequence>
<keyword evidence="11" id="KW-0325">Glycoprotein</keyword>
<evidence type="ECO:0000256" key="3">
    <source>
        <dbReference type="ARBA" id="ARBA00008919"/>
    </source>
</evidence>